<keyword evidence="2" id="KW-1185">Reference proteome</keyword>
<reference evidence="1" key="1">
    <citation type="submission" date="2022-03" db="EMBL/GenBank/DDBJ databases">
        <title>Pseudomonas marianensis sp. nov., a marine bacterium isolated from deep-sea sediments of the Mariana Trench.</title>
        <authorList>
            <person name="Wei Y."/>
        </authorList>
    </citation>
    <scope>NUCLEOTIDE SEQUENCE</scope>
    <source>
        <strain evidence="1">PS1</strain>
    </source>
</reference>
<comment type="caution">
    <text evidence="1">The sequence shown here is derived from an EMBL/GenBank/DDBJ whole genome shotgun (WGS) entry which is preliminary data.</text>
</comment>
<organism evidence="1 2">
    <name type="scientific">Stutzerimonas marianensis</name>
    <dbReference type="NCBI Taxonomy" id="2929513"/>
    <lineage>
        <taxon>Bacteria</taxon>
        <taxon>Pseudomonadati</taxon>
        <taxon>Pseudomonadota</taxon>
        <taxon>Gammaproteobacteria</taxon>
        <taxon>Pseudomonadales</taxon>
        <taxon>Pseudomonadaceae</taxon>
        <taxon>Stutzerimonas</taxon>
    </lineage>
</organism>
<dbReference type="PROSITE" id="PS51257">
    <property type="entry name" value="PROKAR_LIPOPROTEIN"/>
    <property type="match status" value="1"/>
</dbReference>
<evidence type="ECO:0000313" key="2">
    <source>
        <dbReference type="Proteomes" id="UP001139682"/>
    </source>
</evidence>
<evidence type="ECO:0000313" key="1">
    <source>
        <dbReference type="EMBL" id="MCJ0975317.1"/>
    </source>
</evidence>
<accession>A0A9X1W8B9</accession>
<dbReference type="AlphaFoldDB" id="A0A9X1W8B9"/>
<dbReference type="RefSeq" id="WP_243607360.1">
    <property type="nucleotide sequence ID" value="NZ_JALGRD010000010.1"/>
</dbReference>
<gene>
    <name evidence="1" type="ORF">MST27_18255</name>
</gene>
<dbReference type="EMBL" id="JALGRD010000010">
    <property type="protein sequence ID" value="MCJ0975317.1"/>
    <property type="molecule type" value="Genomic_DNA"/>
</dbReference>
<sequence>MPIWKLAVIAAIAALALVGCGRDDPQAALEAAARSLQDSIEKKDTGALMERIHADFNANQQLDRDWVKRTATLMFLRNRKVSVIALGSRSWIDPSYADKGHTEAQVAMTGAEGLVPERLGHYEVKLEWWMEDGEWQLARLNWE</sequence>
<name>A0A9X1W8B9_9GAMM</name>
<protein>
    <submittedName>
        <fullName evidence="1">Uncharacterized protein</fullName>
    </submittedName>
</protein>
<proteinExistence type="predicted"/>
<dbReference type="Proteomes" id="UP001139682">
    <property type="component" value="Unassembled WGS sequence"/>
</dbReference>